<evidence type="ECO:0000313" key="7">
    <source>
        <dbReference type="EMBL" id="GAJ09120.1"/>
    </source>
</evidence>
<dbReference type="Pfam" id="PF00885">
    <property type="entry name" value="DMRL_synthase"/>
    <property type="match status" value="1"/>
</dbReference>
<dbReference type="EMBL" id="BARW01026772">
    <property type="protein sequence ID" value="GAJ09120.1"/>
    <property type="molecule type" value="Genomic_DNA"/>
</dbReference>
<evidence type="ECO:0000256" key="3">
    <source>
        <dbReference type="ARBA" id="ARBA00012664"/>
    </source>
</evidence>
<dbReference type="SUPFAM" id="SSF52121">
    <property type="entry name" value="Lumazine synthase"/>
    <property type="match status" value="1"/>
</dbReference>
<dbReference type="GO" id="GO:0005829">
    <property type="term" value="C:cytosol"/>
    <property type="evidence" value="ECO:0007669"/>
    <property type="project" value="TreeGrafter"/>
</dbReference>
<evidence type="ECO:0000256" key="5">
    <source>
        <dbReference type="ARBA" id="ARBA00022679"/>
    </source>
</evidence>
<evidence type="ECO:0000256" key="2">
    <source>
        <dbReference type="ARBA" id="ARBA00007424"/>
    </source>
</evidence>
<dbReference type="PANTHER" id="PTHR21058">
    <property type="entry name" value="6,7-DIMETHYL-8-RIBITYLLUMAZINE SYNTHASE DMRL SYNTHASE LUMAZINE SYNTHASE"/>
    <property type="match status" value="1"/>
</dbReference>
<protein>
    <recommendedName>
        <fullName evidence="3">6,7-dimethyl-8-ribityllumazine synthase</fullName>
        <ecNumber evidence="3">2.5.1.78</ecNumber>
    </recommendedName>
</protein>
<gene>
    <name evidence="7" type="ORF">S12H4_43592</name>
</gene>
<comment type="catalytic activity">
    <reaction evidence="6">
        <text>(2S)-2-hydroxy-3-oxobutyl phosphate + 5-amino-6-(D-ribitylamino)uracil = 6,7-dimethyl-8-(1-D-ribityl)lumazine + phosphate + 2 H2O + H(+)</text>
        <dbReference type="Rhea" id="RHEA:26152"/>
        <dbReference type="ChEBI" id="CHEBI:15377"/>
        <dbReference type="ChEBI" id="CHEBI:15378"/>
        <dbReference type="ChEBI" id="CHEBI:15934"/>
        <dbReference type="ChEBI" id="CHEBI:43474"/>
        <dbReference type="ChEBI" id="CHEBI:58201"/>
        <dbReference type="ChEBI" id="CHEBI:58830"/>
        <dbReference type="EC" id="2.5.1.78"/>
    </reaction>
</comment>
<dbReference type="AlphaFoldDB" id="X1VLG4"/>
<comment type="similarity">
    <text evidence="2">Belongs to the DMRL synthase family.</text>
</comment>
<feature type="non-terminal residue" evidence="7">
    <location>
        <position position="89"/>
    </location>
</feature>
<proteinExistence type="inferred from homology"/>
<evidence type="ECO:0000256" key="6">
    <source>
        <dbReference type="ARBA" id="ARBA00048785"/>
    </source>
</evidence>
<accession>X1VLG4</accession>
<evidence type="ECO:0000256" key="4">
    <source>
        <dbReference type="ARBA" id="ARBA00022619"/>
    </source>
</evidence>
<dbReference type="UniPathway" id="UPA00275">
    <property type="reaction ID" value="UER00404"/>
</dbReference>
<dbReference type="Gene3D" id="3.40.50.960">
    <property type="entry name" value="Lumazine/riboflavin synthase"/>
    <property type="match status" value="1"/>
</dbReference>
<dbReference type="InterPro" id="IPR034964">
    <property type="entry name" value="LS"/>
</dbReference>
<dbReference type="GO" id="GO:0009231">
    <property type="term" value="P:riboflavin biosynthetic process"/>
    <property type="evidence" value="ECO:0007669"/>
    <property type="project" value="UniProtKB-UniPathway"/>
</dbReference>
<evidence type="ECO:0000256" key="1">
    <source>
        <dbReference type="ARBA" id="ARBA00004917"/>
    </source>
</evidence>
<sequence length="89" mass="9957">MATNLQKFSDTKLKGTPSAEDMRIGIVIAEWNKEITEVLYQGAYNTLLKYGIKRENILKKYVPGSFELTLGAQFMAEYSDVDAVICLGC</sequence>
<dbReference type="InterPro" id="IPR002180">
    <property type="entry name" value="LS/RS"/>
</dbReference>
<dbReference type="GO" id="GO:0000906">
    <property type="term" value="F:6,7-dimethyl-8-ribityllumazine synthase activity"/>
    <property type="evidence" value="ECO:0007669"/>
    <property type="project" value="UniProtKB-EC"/>
</dbReference>
<dbReference type="GO" id="GO:0009349">
    <property type="term" value="C:riboflavin synthase complex"/>
    <property type="evidence" value="ECO:0007669"/>
    <property type="project" value="InterPro"/>
</dbReference>
<keyword evidence="5" id="KW-0808">Transferase</keyword>
<keyword evidence="4" id="KW-0686">Riboflavin biosynthesis</keyword>
<name>X1VLG4_9ZZZZ</name>
<comment type="caution">
    <text evidence="7">The sequence shown here is derived from an EMBL/GenBank/DDBJ whole genome shotgun (WGS) entry which is preliminary data.</text>
</comment>
<organism evidence="7">
    <name type="scientific">marine sediment metagenome</name>
    <dbReference type="NCBI Taxonomy" id="412755"/>
    <lineage>
        <taxon>unclassified sequences</taxon>
        <taxon>metagenomes</taxon>
        <taxon>ecological metagenomes</taxon>
    </lineage>
</organism>
<dbReference type="EC" id="2.5.1.78" evidence="3"/>
<dbReference type="PANTHER" id="PTHR21058:SF0">
    <property type="entry name" value="6,7-DIMETHYL-8-RIBITYLLUMAZINE SYNTHASE"/>
    <property type="match status" value="1"/>
</dbReference>
<dbReference type="InterPro" id="IPR036467">
    <property type="entry name" value="LS/RS_sf"/>
</dbReference>
<comment type="pathway">
    <text evidence="1">Cofactor biosynthesis; riboflavin biosynthesis; riboflavin from 2-hydroxy-3-oxobutyl phosphate and 5-amino-6-(D-ribitylamino)uracil: step 1/2.</text>
</comment>
<reference evidence="7" key="1">
    <citation type="journal article" date="2014" name="Front. Microbiol.">
        <title>High frequency of phylogenetically diverse reductive dehalogenase-homologous genes in deep subseafloor sedimentary metagenomes.</title>
        <authorList>
            <person name="Kawai M."/>
            <person name="Futagami T."/>
            <person name="Toyoda A."/>
            <person name="Takaki Y."/>
            <person name="Nishi S."/>
            <person name="Hori S."/>
            <person name="Arai W."/>
            <person name="Tsubouchi T."/>
            <person name="Morono Y."/>
            <person name="Uchiyama I."/>
            <person name="Ito T."/>
            <person name="Fujiyama A."/>
            <person name="Inagaki F."/>
            <person name="Takami H."/>
        </authorList>
    </citation>
    <scope>NUCLEOTIDE SEQUENCE</scope>
    <source>
        <strain evidence="7">Expedition CK06-06</strain>
    </source>
</reference>